<comment type="similarity">
    <text evidence="2">Belongs to the CPA3 antiporters (TC 2.A.63) subunit E family.</text>
</comment>
<dbReference type="PANTHER" id="PTHR34584">
    <property type="entry name" value="NA(+)/H(+) ANTIPORTER SUBUNIT E1"/>
    <property type="match status" value="1"/>
</dbReference>
<feature type="transmembrane region" description="Helical" evidence="7">
    <location>
        <begin position="35"/>
        <end position="55"/>
    </location>
</feature>
<dbReference type="AlphaFoldDB" id="A0A5C6CEJ0"/>
<dbReference type="GO" id="GO:0008324">
    <property type="term" value="F:monoatomic cation transmembrane transporter activity"/>
    <property type="evidence" value="ECO:0007669"/>
    <property type="project" value="InterPro"/>
</dbReference>
<reference evidence="8 9" key="1">
    <citation type="submission" date="2019-02" db="EMBL/GenBank/DDBJ databases">
        <title>Deep-cultivation of Planctomycetes and their phenomic and genomic characterization uncovers novel biology.</title>
        <authorList>
            <person name="Wiegand S."/>
            <person name="Jogler M."/>
            <person name="Boedeker C."/>
            <person name="Pinto D."/>
            <person name="Vollmers J."/>
            <person name="Rivas-Marin E."/>
            <person name="Kohn T."/>
            <person name="Peeters S.H."/>
            <person name="Heuer A."/>
            <person name="Rast P."/>
            <person name="Oberbeckmann S."/>
            <person name="Bunk B."/>
            <person name="Jeske O."/>
            <person name="Meyerdierks A."/>
            <person name="Storesund J.E."/>
            <person name="Kallscheuer N."/>
            <person name="Luecker S."/>
            <person name="Lage O.M."/>
            <person name="Pohl T."/>
            <person name="Merkel B.J."/>
            <person name="Hornburger P."/>
            <person name="Mueller R.-W."/>
            <person name="Bruemmer F."/>
            <person name="Labrenz M."/>
            <person name="Spormann A.M."/>
            <person name="Op Den Camp H."/>
            <person name="Overmann J."/>
            <person name="Amann R."/>
            <person name="Jetten M.S.M."/>
            <person name="Mascher T."/>
            <person name="Medema M.H."/>
            <person name="Devos D.P."/>
            <person name="Kaster A.-K."/>
            <person name="Ovreas L."/>
            <person name="Rohde M."/>
            <person name="Galperin M.Y."/>
            <person name="Jogler C."/>
        </authorList>
    </citation>
    <scope>NUCLEOTIDE SEQUENCE [LARGE SCALE GENOMIC DNA]</scope>
    <source>
        <strain evidence="8 9">Pla52o</strain>
    </source>
</reference>
<evidence type="ECO:0000313" key="8">
    <source>
        <dbReference type="EMBL" id="TWU22512.1"/>
    </source>
</evidence>
<evidence type="ECO:0000256" key="2">
    <source>
        <dbReference type="ARBA" id="ARBA00006228"/>
    </source>
</evidence>
<proteinExistence type="inferred from homology"/>
<accession>A0A5C6CEJ0</accession>
<evidence type="ECO:0000256" key="1">
    <source>
        <dbReference type="ARBA" id="ARBA00004651"/>
    </source>
</evidence>
<gene>
    <name evidence="8" type="ORF">Pla52o_35710</name>
</gene>
<dbReference type="EMBL" id="SJPT01000005">
    <property type="protein sequence ID" value="TWU22512.1"/>
    <property type="molecule type" value="Genomic_DNA"/>
</dbReference>
<feature type="transmembrane region" description="Helical" evidence="7">
    <location>
        <begin position="6"/>
        <end position="28"/>
    </location>
</feature>
<dbReference type="InterPro" id="IPR002758">
    <property type="entry name" value="Cation_antiport_E"/>
</dbReference>
<keyword evidence="5 7" id="KW-1133">Transmembrane helix</keyword>
<name>A0A5C6CEJ0_9BACT</name>
<keyword evidence="4 7" id="KW-0812">Transmembrane</keyword>
<sequence>MVHHGYAYNAVMRFMVTLIVLAGLWASLTEASGDSWIVGGPVVLAASLFAVHLASEDRWRWSVMGLFAFGPHFVRSSIVGGIDVAWRSMHPRLPIDPQMIAYPLRLPAGTSRTFFMNVVNLLPGTVSVDVRKDVLSVHVINVNPPVQRELRTLEDAVASMFAIRLNPLGEQGESV</sequence>
<evidence type="ECO:0000256" key="3">
    <source>
        <dbReference type="ARBA" id="ARBA00022475"/>
    </source>
</evidence>
<keyword evidence="9" id="KW-1185">Reference proteome</keyword>
<keyword evidence="6 7" id="KW-0472">Membrane</keyword>
<dbReference type="PANTHER" id="PTHR34584:SF1">
    <property type="entry name" value="NA(+)_H(+) ANTIPORTER SUBUNIT E1"/>
    <property type="match status" value="1"/>
</dbReference>
<dbReference type="GO" id="GO:0005886">
    <property type="term" value="C:plasma membrane"/>
    <property type="evidence" value="ECO:0007669"/>
    <property type="project" value="UniProtKB-SubCell"/>
</dbReference>
<dbReference type="Pfam" id="PF01899">
    <property type="entry name" value="MNHE"/>
    <property type="match status" value="1"/>
</dbReference>
<dbReference type="Proteomes" id="UP000316304">
    <property type="component" value="Unassembled WGS sequence"/>
</dbReference>
<organism evidence="8 9">
    <name type="scientific">Novipirellula galeiformis</name>
    <dbReference type="NCBI Taxonomy" id="2528004"/>
    <lineage>
        <taxon>Bacteria</taxon>
        <taxon>Pseudomonadati</taxon>
        <taxon>Planctomycetota</taxon>
        <taxon>Planctomycetia</taxon>
        <taxon>Pirellulales</taxon>
        <taxon>Pirellulaceae</taxon>
        <taxon>Novipirellula</taxon>
    </lineage>
</organism>
<evidence type="ECO:0000256" key="6">
    <source>
        <dbReference type="ARBA" id="ARBA00023136"/>
    </source>
</evidence>
<protein>
    <submittedName>
        <fullName evidence="8">Putative monovalent cation/H+ antiporter subunit E</fullName>
    </submittedName>
</protein>
<evidence type="ECO:0000256" key="4">
    <source>
        <dbReference type="ARBA" id="ARBA00022692"/>
    </source>
</evidence>
<comment type="subcellular location">
    <subcellularLocation>
        <location evidence="1">Cell membrane</location>
        <topology evidence="1">Multi-pass membrane protein</topology>
    </subcellularLocation>
</comment>
<comment type="caution">
    <text evidence="8">The sequence shown here is derived from an EMBL/GenBank/DDBJ whole genome shotgun (WGS) entry which is preliminary data.</text>
</comment>
<evidence type="ECO:0000256" key="5">
    <source>
        <dbReference type="ARBA" id="ARBA00022989"/>
    </source>
</evidence>
<keyword evidence="3" id="KW-1003">Cell membrane</keyword>
<evidence type="ECO:0000256" key="7">
    <source>
        <dbReference type="SAM" id="Phobius"/>
    </source>
</evidence>
<evidence type="ECO:0000313" key="9">
    <source>
        <dbReference type="Proteomes" id="UP000316304"/>
    </source>
</evidence>